<protein>
    <submittedName>
        <fullName evidence="1">Uncharacterized protein</fullName>
    </submittedName>
</protein>
<accession>A0A133MUS5</accession>
<comment type="caution">
    <text evidence="1">The sequence shown here is derived from an EMBL/GenBank/DDBJ whole genome shotgun (WGS) entry which is preliminary data.</text>
</comment>
<dbReference type="Proteomes" id="UP000070646">
    <property type="component" value="Unassembled WGS sequence"/>
</dbReference>
<sequence length="42" mass="4950">MKGATIIYDKKIHKLTKEEVEYMLETESNNGLIKEQVNKLLR</sequence>
<dbReference type="PATRIC" id="fig|1502.174.peg.2610"/>
<proteinExistence type="predicted"/>
<reference evidence="1 2" key="1">
    <citation type="submission" date="2016-01" db="EMBL/GenBank/DDBJ databases">
        <authorList>
            <person name="Oliw E.H."/>
        </authorList>
    </citation>
    <scope>NUCLEOTIDE SEQUENCE [LARGE SCALE GENOMIC DNA]</scope>
    <source>
        <strain evidence="1 2">MJR7757A</strain>
    </source>
</reference>
<evidence type="ECO:0000313" key="1">
    <source>
        <dbReference type="EMBL" id="KXA07796.1"/>
    </source>
</evidence>
<organism evidence="1 2">
    <name type="scientific">Clostridium perfringens</name>
    <dbReference type="NCBI Taxonomy" id="1502"/>
    <lineage>
        <taxon>Bacteria</taxon>
        <taxon>Bacillati</taxon>
        <taxon>Bacillota</taxon>
        <taxon>Clostridia</taxon>
        <taxon>Eubacteriales</taxon>
        <taxon>Clostridiaceae</taxon>
        <taxon>Clostridium</taxon>
    </lineage>
</organism>
<evidence type="ECO:0000313" key="2">
    <source>
        <dbReference type="Proteomes" id="UP000070646"/>
    </source>
</evidence>
<gene>
    <name evidence="1" type="ORF">HMPREF3222_02591</name>
</gene>
<dbReference type="EMBL" id="LRPU01000155">
    <property type="protein sequence ID" value="KXA07796.1"/>
    <property type="molecule type" value="Genomic_DNA"/>
</dbReference>
<dbReference type="AlphaFoldDB" id="A0A133MUS5"/>
<dbReference type="RefSeq" id="WP_278323677.1">
    <property type="nucleotide sequence ID" value="NZ_JBMKNJ010000027.1"/>
</dbReference>
<name>A0A133MUS5_CLOPF</name>